<dbReference type="Gene3D" id="2.60.120.10">
    <property type="entry name" value="Jelly Rolls"/>
    <property type="match status" value="1"/>
</dbReference>
<dbReference type="Proteomes" id="UP001230908">
    <property type="component" value="Unassembled WGS sequence"/>
</dbReference>
<evidence type="ECO:0000313" key="2">
    <source>
        <dbReference type="Proteomes" id="UP001230908"/>
    </source>
</evidence>
<evidence type="ECO:0000313" key="1">
    <source>
        <dbReference type="EMBL" id="MDQ7910151.1"/>
    </source>
</evidence>
<reference evidence="1 2" key="1">
    <citation type="submission" date="2023-08" db="EMBL/GenBank/DDBJ databases">
        <title>Phytohabitans sansha sp. nov., isolated from marine sediment.</title>
        <authorList>
            <person name="Zhao Y."/>
            <person name="Yi K."/>
        </authorList>
    </citation>
    <scope>NUCLEOTIDE SEQUENCE [LARGE SCALE GENOMIC DNA]</scope>
    <source>
        <strain evidence="1 2">ZYX-F-186</strain>
    </source>
</reference>
<dbReference type="RefSeq" id="WP_308717403.1">
    <property type="nucleotide sequence ID" value="NZ_JAVHUY010000052.1"/>
</dbReference>
<accession>A0ABU0ZSY8</accession>
<proteinExistence type="predicted"/>
<keyword evidence="2" id="KW-1185">Reference proteome</keyword>
<sequence>MYDATDPRASLATAPPAATGEGIAAPEYFEFDTMAPAEVSPAGSRTWLVRGQNLVVAFTRLRGGDPLTRTGQPHEYLVLLTDPAAVVRIEAGGEDTAVNGAAVVVVPPGDSALTARADTTVVRAFDARTADLAGRCHNAASYAEPHPRVAPLEPWPEPVGGYRLRVYPVADHPRREGSFGRIFRTSTLMVNFGDPVHGPRDTNRMSPHHHDDFEQISLTFAGDYVHHIRTPWTPRLGQWRADEHRAVGSPSATVIPPPTVHTSQATGTGANHLVDLFSPPRADFSAKPGWVRNADEYPVP</sequence>
<dbReference type="EMBL" id="JAVHUY010000052">
    <property type="protein sequence ID" value="MDQ7910151.1"/>
    <property type="molecule type" value="Genomic_DNA"/>
</dbReference>
<name>A0ABU0ZSY8_9ACTN</name>
<comment type="caution">
    <text evidence="1">The sequence shown here is derived from an EMBL/GenBank/DDBJ whole genome shotgun (WGS) entry which is preliminary data.</text>
</comment>
<organism evidence="1 2">
    <name type="scientific">Phytohabitans maris</name>
    <dbReference type="NCBI Taxonomy" id="3071409"/>
    <lineage>
        <taxon>Bacteria</taxon>
        <taxon>Bacillati</taxon>
        <taxon>Actinomycetota</taxon>
        <taxon>Actinomycetes</taxon>
        <taxon>Micromonosporales</taxon>
        <taxon>Micromonosporaceae</taxon>
    </lineage>
</organism>
<dbReference type="InterPro" id="IPR014710">
    <property type="entry name" value="RmlC-like_jellyroll"/>
</dbReference>
<evidence type="ECO:0008006" key="3">
    <source>
        <dbReference type="Google" id="ProtNLM"/>
    </source>
</evidence>
<gene>
    <name evidence="1" type="ORF">RB614_37215</name>
</gene>
<protein>
    <recommendedName>
        <fullName evidence="3">5-deoxy-glucuronate isomerase</fullName>
    </recommendedName>
</protein>